<protein>
    <submittedName>
        <fullName evidence="6">TetR family transcriptional regulator</fullName>
    </submittedName>
</protein>
<reference evidence="6 7" key="1">
    <citation type="submission" date="2020-11" db="EMBL/GenBank/DDBJ databases">
        <title>Draft genome sequencing of a Lachnospiraceae strain isolated from anoxic soil subjected to BSD treatment.</title>
        <authorList>
            <person name="Uek A."/>
            <person name="Tonouchi A."/>
        </authorList>
    </citation>
    <scope>NUCLEOTIDE SEQUENCE [LARGE SCALE GENOMIC DNA]</scope>
    <source>
        <strain evidence="6 7">TB5</strain>
    </source>
</reference>
<gene>
    <name evidence="6" type="ORF">bsdtb5_30720</name>
</gene>
<dbReference type="RefSeq" id="WP_271712871.1">
    <property type="nucleotide sequence ID" value="NZ_AP024169.1"/>
</dbReference>
<feature type="domain" description="HTH tetR-type" evidence="5">
    <location>
        <begin position="3"/>
        <end position="63"/>
    </location>
</feature>
<dbReference type="Gene3D" id="1.10.357.10">
    <property type="entry name" value="Tetracycline Repressor, domain 2"/>
    <property type="match status" value="1"/>
</dbReference>
<evidence type="ECO:0000313" key="6">
    <source>
        <dbReference type="EMBL" id="BCN31777.1"/>
    </source>
</evidence>
<dbReference type="EMBL" id="AP024169">
    <property type="protein sequence ID" value="BCN31777.1"/>
    <property type="molecule type" value="Genomic_DNA"/>
</dbReference>
<evidence type="ECO:0000256" key="2">
    <source>
        <dbReference type="ARBA" id="ARBA00023125"/>
    </source>
</evidence>
<accession>A0A7R7IDQ2</accession>
<organism evidence="6 7">
    <name type="scientific">Anaeromicropila herbilytica</name>
    <dbReference type="NCBI Taxonomy" id="2785025"/>
    <lineage>
        <taxon>Bacteria</taxon>
        <taxon>Bacillati</taxon>
        <taxon>Bacillota</taxon>
        <taxon>Clostridia</taxon>
        <taxon>Lachnospirales</taxon>
        <taxon>Lachnospiraceae</taxon>
        <taxon>Anaeromicropila</taxon>
    </lineage>
</organism>
<name>A0A7R7IDQ2_9FIRM</name>
<dbReference type="Pfam" id="PF21993">
    <property type="entry name" value="TetR_C_13_2"/>
    <property type="match status" value="1"/>
</dbReference>
<dbReference type="Proteomes" id="UP000595897">
    <property type="component" value="Chromosome"/>
</dbReference>
<dbReference type="SUPFAM" id="SSF48498">
    <property type="entry name" value="Tetracyclin repressor-like, C-terminal domain"/>
    <property type="match status" value="1"/>
</dbReference>
<dbReference type="SUPFAM" id="SSF46689">
    <property type="entry name" value="Homeodomain-like"/>
    <property type="match status" value="1"/>
</dbReference>
<dbReference type="InterPro" id="IPR009057">
    <property type="entry name" value="Homeodomain-like_sf"/>
</dbReference>
<evidence type="ECO:0000259" key="5">
    <source>
        <dbReference type="PROSITE" id="PS50977"/>
    </source>
</evidence>
<proteinExistence type="predicted"/>
<keyword evidence="2 4" id="KW-0238">DNA-binding</keyword>
<dbReference type="Pfam" id="PF00440">
    <property type="entry name" value="TetR_N"/>
    <property type="match status" value="1"/>
</dbReference>
<dbReference type="KEGG" id="ahb:bsdtb5_30720"/>
<evidence type="ECO:0000256" key="3">
    <source>
        <dbReference type="ARBA" id="ARBA00023163"/>
    </source>
</evidence>
<dbReference type="GO" id="GO:0003677">
    <property type="term" value="F:DNA binding"/>
    <property type="evidence" value="ECO:0007669"/>
    <property type="project" value="UniProtKB-UniRule"/>
</dbReference>
<keyword evidence="7" id="KW-1185">Reference proteome</keyword>
<dbReference type="PANTHER" id="PTHR47506">
    <property type="entry name" value="TRANSCRIPTIONAL REGULATORY PROTEIN"/>
    <property type="match status" value="1"/>
</dbReference>
<keyword evidence="3" id="KW-0804">Transcription</keyword>
<evidence type="ECO:0000313" key="7">
    <source>
        <dbReference type="Proteomes" id="UP000595897"/>
    </source>
</evidence>
<keyword evidence="1" id="KW-0805">Transcription regulation</keyword>
<dbReference type="InterPro" id="IPR036271">
    <property type="entry name" value="Tet_transcr_reg_TetR-rel_C_sf"/>
</dbReference>
<sequence>MKENTRDKFIETASNLFGKKGYNATGLNEILAESGAPKGSLYYHFPKGKEQLALEALILAGNKITQSITSHIENIDNPIEAIIYNIENIADIIDKEHKTRDITISLIALETYLSSETLRKACEDLYQSLENIYADKLMKAGMSPEEAHEIGEVICAMMEGAITLSLTRQNGNPLRLIAKQIPNIVKI</sequence>
<feature type="DNA-binding region" description="H-T-H motif" evidence="4">
    <location>
        <begin position="26"/>
        <end position="45"/>
    </location>
</feature>
<dbReference type="PANTHER" id="PTHR47506:SF3">
    <property type="entry name" value="HTH-TYPE TRANSCRIPTIONAL REGULATOR LMRA"/>
    <property type="match status" value="1"/>
</dbReference>
<dbReference type="InterPro" id="IPR054156">
    <property type="entry name" value="YxaF_TetR_C"/>
</dbReference>
<dbReference type="PRINTS" id="PR00455">
    <property type="entry name" value="HTHTETR"/>
</dbReference>
<dbReference type="InterPro" id="IPR001647">
    <property type="entry name" value="HTH_TetR"/>
</dbReference>
<dbReference type="PROSITE" id="PS50977">
    <property type="entry name" value="HTH_TETR_2"/>
    <property type="match status" value="1"/>
</dbReference>
<evidence type="ECO:0000256" key="4">
    <source>
        <dbReference type="PROSITE-ProRule" id="PRU00335"/>
    </source>
</evidence>
<dbReference type="AlphaFoldDB" id="A0A7R7IDQ2"/>
<evidence type="ECO:0000256" key="1">
    <source>
        <dbReference type="ARBA" id="ARBA00023015"/>
    </source>
</evidence>